<proteinExistence type="predicted"/>
<dbReference type="Gramene" id="mRNA:HanXRQr2_Chr12g0527751">
    <property type="protein sequence ID" value="CDS:HanXRQr2_Chr12g0527751.1"/>
    <property type="gene ID" value="HanXRQr2_Chr12g0527751"/>
</dbReference>
<name>A0A9K3ENP3_HELAN</name>
<sequence>MTRIQTRIKRKDKSAEALFHFQNTLWGYFIIFQNSAFNNSNQHSNNIDPIKKDAADTSVVDAVSRNSTPIKICGVYSAWKCNSSVN</sequence>
<dbReference type="EMBL" id="MNCJ02000327">
    <property type="protein sequence ID" value="KAF5776748.1"/>
    <property type="molecule type" value="Genomic_DNA"/>
</dbReference>
<organism evidence="1 2">
    <name type="scientific">Helianthus annuus</name>
    <name type="common">Common sunflower</name>
    <dbReference type="NCBI Taxonomy" id="4232"/>
    <lineage>
        <taxon>Eukaryota</taxon>
        <taxon>Viridiplantae</taxon>
        <taxon>Streptophyta</taxon>
        <taxon>Embryophyta</taxon>
        <taxon>Tracheophyta</taxon>
        <taxon>Spermatophyta</taxon>
        <taxon>Magnoliopsida</taxon>
        <taxon>eudicotyledons</taxon>
        <taxon>Gunneridae</taxon>
        <taxon>Pentapetalae</taxon>
        <taxon>asterids</taxon>
        <taxon>campanulids</taxon>
        <taxon>Asterales</taxon>
        <taxon>Asteraceae</taxon>
        <taxon>Asteroideae</taxon>
        <taxon>Heliantheae alliance</taxon>
        <taxon>Heliantheae</taxon>
        <taxon>Helianthus</taxon>
    </lineage>
</organism>
<reference evidence="1" key="2">
    <citation type="submission" date="2020-06" db="EMBL/GenBank/DDBJ databases">
        <title>Helianthus annuus Genome sequencing and assembly Release 2.</title>
        <authorList>
            <person name="Gouzy J."/>
            <person name="Langlade N."/>
            <person name="Munos S."/>
        </authorList>
    </citation>
    <scope>NUCLEOTIDE SEQUENCE</scope>
    <source>
        <tissue evidence="1">Leaves</tissue>
    </source>
</reference>
<evidence type="ECO:0000313" key="1">
    <source>
        <dbReference type="EMBL" id="KAF5776748.1"/>
    </source>
</evidence>
<reference evidence="1" key="1">
    <citation type="journal article" date="2017" name="Nature">
        <title>The sunflower genome provides insights into oil metabolism, flowering and Asterid evolution.</title>
        <authorList>
            <person name="Badouin H."/>
            <person name="Gouzy J."/>
            <person name="Grassa C.J."/>
            <person name="Murat F."/>
            <person name="Staton S.E."/>
            <person name="Cottret L."/>
            <person name="Lelandais-Briere C."/>
            <person name="Owens G.L."/>
            <person name="Carrere S."/>
            <person name="Mayjonade B."/>
            <person name="Legrand L."/>
            <person name="Gill N."/>
            <person name="Kane N.C."/>
            <person name="Bowers J.E."/>
            <person name="Hubner S."/>
            <person name="Bellec A."/>
            <person name="Berard A."/>
            <person name="Berges H."/>
            <person name="Blanchet N."/>
            <person name="Boniface M.C."/>
            <person name="Brunel D."/>
            <person name="Catrice O."/>
            <person name="Chaidir N."/>
            <person name="Claudel C."/>
            <person name="Donnadieu C."/>
            <person name="Faraut T."/>
            <person name="Fievet G."/>
            <person name="Helmstetter N."/>
            <person name="King M."/>
            <person name="Knapp S.J."/>
            <person name="Lai Z."/>
            <person name="Le Paslier M.C."/>
            <person name="Lippi Y."/>
            <person name="Lorenzon L."/>
            <person name="Mandel J.R."/>
            <person name="Marage G."/>
            <person name="Marchand G."/>
            <person name="Marquand E."/>
            <person name="Bret-Mestries E."/>
            <person name="Morien E."/>
            <person name="Nambeesan S."/>
            <person name="Nguyen T."/>
            <person name="Pegot-Espagnet P."/>
            <person name="Pouilly N."/>
            <person name="Raftis F."/>
            <person name="Sallet E."/>
            <person name="Schiex T."/>
            <person name="Thomas J."/>
            <person name="Vandecasteele C."/>
            <person name="Vares D."/>
            <person name="Vear F."/>
            <person name="Vautrin S."/>
            <person name="Crespi M."/>
            <person name="Mangin B."/>
            <person name="Burke J.M."/>
            <person name="Salse J."/>
            <person name="Munos S."/>
            <person name="Vincourt P."/>
            <person name="Rieseberg L.H."/>
            <person name="Langlade N.B."/>
        </authorList>
    </citation>
    <scope>NUCLEOTIDE SEQUENCE</scope>
    <source>
        <tissue evidence="1">Leaves</tissue>
    </source>
</reference>
<comment type="caution">
    <text evidence="1">The sequence shown here is derived from an EMBL/GenBank/DDBJ whole genome shotgun (WGS) entry which is preliminary data.</text>
</comment>
<gene>
    <name evidence="1" type="ORF">HanXRQr2_Chr12g0527751</name>
</gene>
<dbReference type="Proteomes" id="UP000215914">
    <property type="component" value="Unassembled WGS sequence"/>
</dbReference>
<evidence type="ECO:0000313" key="2">
    <source>
        <dbReference type="Proteomes" id="UP000215914"/>
    </source>
</evidence>
<keyword evidence="2" id="KW-1185">Reference proteome</keyword>
<accession>A0A9K3ENP3</accession>
<dbReference type="AlphaFoldDB" id="A0A9K3ENP3"/>
<protein>
    <submittedName>
        <fullName evidence="1">Uncharacterized protein</fullName>
    </submittedName>
</protein>